<comment type="caution">
    <text evidence="1">The sequence shown here is derived from an EMBL/GenBank/DDBJ whole genome shotgun (WGS) entry which is preliminary data.</text>
</comment>
<name>A0ABT4W3M9_9RHOB</name>
<dbReference type="Proteomes" id="UP001528040">
    <property type="component" value="Unassembled WGS sequence"/>
</dbReference>
<gene>
    <name evidence="1" type="ORF">O2N63_09905</name>
</gene>
<sequence>MSNNKPLETDASEVEYLKIADGLFCRVVKELERQLEASEAGDSIGECGMSKTSTELRKALQTVFDERKRIEQSGKTAKQGAGAACLDLSQAREEIGRRLALLRNA</sequence>
<dbReference type="RefSeq" id="WP_271054097.1">
    <property type="nucleotide sequence ID" value="NZ_JAQIIO010000004.1"/>
</dbReference>
<evidence type="ECO:0000313" key="1">
    <source>
        <dbReference type="EMBL" id="MDA5094397.1"/>
    </source>
</evidence>
<organism evidence="1 2">
    <name type="scientific">Aliiroseovarius salicola</name>
    <dbReference type="NCBI Taxonomy" id="3009082"/>
    <lineage>
        <taxon>Bacteria</taxon>
        <taxon>Pseudomonadati</taxon>
        <taxon>Pseudomonadota</taxon>
        <taxon>Alphaproteobacteria</taxon>
        <taxon>Rhodobacterales</taxon>
        <taxon>Paracoccaceae</taxon>
        <taxon>Aliiroseovarius</taxon>
    </lineage>
</organism>
<keyword evidence="2" id="KW-1185">Reference proteome</keyword>
<evidence type="ECO:0008006" key="3">
    <source>
        <dbReference type="Google" id="ProtNLM"/>
    </source>
</evidence>
<accession>A0ABT4W3M9</accession>
<reference evidence="1 2" key="1">
    <citation type="submission" date="2023-01" db="EMBL/GenBank/DDBJ databases">
        <authorList>
            <person name="Yoon J.-W."/>
        </authorList>
    </citation>
    <scope>NUCLEOTIDE SEQUENCE [LARGE SCALE GENOMIC DNA]</scope>
    <source>
        <strain evidence="1 2">KMU-50</strain>
    </source>
</reference>
<proteinExistence type="predicted"/>
<protein>
    <recommendedName>
        <fullName evidence="3">Permease</fullName>
    </recommendedName>
</protein>
<dbReference type="EMBL" id="JAQIIO010000004">
    <property type="protein sequence ID" value="MDA5094397.1"/>
    <property type="molecule type" value="Genomic_DNA"/>
</dbReference>
<evidence type="ECO:0000313" key="2">
    <source>
        <dbReference type="Proteomes" id="UP001528040"/>
    </source>
</evidence>